<evidence type="ECO:0000313" key="3">
    <source>
        <dbReference type="Proteomes" id="UP000245764"/>
    </source>
</evidence>
<protein>
    <recommendedName>
        <fullName evidence="1">Amidohydrolase-related domain-containing protein</fullName>
    </recommendedName>
</protein>
<dbReference type="InterPro" id="IPR006680">
    <property type="entry name" value="Amidohydro-rel"/>
</dbReference>
<dbReference type="Proteomes" id="UP000245764">
    <property type="component" value="Chromosome 7"/>
</dbReference>
<dbReference type="Pfam" id="PF04909">
    <property type="entry name" value="Amidohydro_2"/>
    <property type="match status" value="1"/>
</dbReference>
<dbReference type="InterPro" id="IPR032466">
    <property type="entry name" value="Metal_Hydrolase"/>
</dbReference>
<dbReference type="SUPFAM" id="SSF51556">
    <property type="entry name" value="Metallo-dependent hydrolases"/>
    <property type="match status" value="1"/>
</dbReference>
<feature type="domain" description="Amidohydrolase-related" evidence="1">
    <location>
        <begin position="18"/>
        <end position="270"/>
    </location>
</feature>
<dbReference type="PANTHER" id="PTHR35563">
    <property type="entry name" value="BARREL METAL-DEPENDENT HYDROLASE, PUTATIVE (AFU_ORTHOLOGUE AFUA_1G16240)-RELATED"/>
    <property type="match status" value="1"/>
</dbReference>
<dbReference type="PANTHER" id="PTHR35563:SF2">
    <property type="entry name" value="BARREL METAL-DEPENDENT HYDROLASE, PUTATIVE (AFU_ORTHOLOGUE AFUA_1G16240)-RELATED"/>
    <property type="match status" value="1"/>
</dbReference>
<evidence type="ECO:0000259" key="1">
    <source>
        <dbReference type="Pfam" id="PF04909"/>
    </source>
</evidence>
<accession>A0A2H1GN04</accession>
<dbReference type="Gene3D" id="3.20.20.140">
    <property type="entry name" value="Metal-dependent hydrolases"/>
    <property type="match status" value="1"/>
</dbReference>
<dbReference type="InterPro" id="IPR052358">
    <property type="entry name" value="Aro_Compnd_Degr_Hydrolases"/>
</dbReference>
<proteinExistence type="predicted"/>
<gene>
    <name evidence="2" type="ORF">ZT1E4_G7301</name>
</gene>
<dbReference type="EMBL" id="LT854259">
    <property type="protein sequence ID" value="SMR54954.1"/>
    <property type="molecule type" value="Genomic_DNA"/>
</dbReference>
<name>A0A2H1GN04_ZYMTR</name>
<dbReference type="GO" id="GO:0016787">
    <property type="term" value="F:hydrolase activity"/>
    <property type="evidence" value="ECO:0007669"/>
    <property type="project" value="InterPro"/>
</dbReference>
<organism evidence="2 3">
    <name type="scientific">Zymoseptoria tritici ST99CH_1E4</name>
    <dbReference type="NCBI Taxonomy" id="1276532"/>
    <lineage>
        <taxon>Eukaryota</taxon>
        <taxon>Fungi</taxon>
        <taxon>Dikarya</taxon>
        <taxon>Ascomycota</taxon>
        <taxon>Pezizomycotina</taxon>
        <taxon>Dothideomycetes</taxon>
        <taxon>Dothideomycetidae</taxon>
        <taxon>Mycosphaerellales</taxon>
        <taxon>Mycosphaerellaceae</taxon>
        <taxon>Zymoseptoria</taxon>
    </lineage>
</organism>
<reference evidence="3" key="1">
    <citation type="submission" date="2017-05" db="EMBL/GenBank/DDBJ databases">
        <authorList>
            <person name="Song R."/>
            <person name="Chenine A.L."/>
            <person name="Ruprecht R.M."/>
        </authorList>
    </citation>
    <scope>NUCLEOTIDE SEQUENCE [LARGE SCALE GENOMIC DNA]</scope>
</reference>
<dbReference type="AlphaFoldDB" id="A0A2H1GN04"/>
<evidence type="ECO:0000313" key="2">
    <source>
        <dbReference type="EMBL" id="SMR54954.1"/>
    </source>
</evidence>
<sequence length="302" mass="33835">MAATSACKEPPPDLPIWDTHLHLLNSARLPYRQNRTYTPATAQPADLLRKSPATNFLIVQASVENGKEGVLTHVRDLQEEYPERSFRAEIEYYEASTGDDYTWSEARLEALHGAGVRCLRLRVPTDGDSDRTAAVIEHLLRGQLGEIAGRQAWAVSMQLPLQVWSALSSFLEFENNDLAIIAEHCGSISVPLSPSEMEAFDRLVHLLRSGKLFVKLGALHRRIADNETMADLQQGIRKMADAGPGHLLWGSDWPHVDSTPRGYVENANLEVDEKEELDLILECMPSWVAKEMLVYTPPRLFV</sequence>